<protein>
    <submittedName>
        <fullName evidence="1">Uncharacterized protein</fullName>
    </submittedName>
</protein>
<comment type="caution">
    <text evidence="1">The sequence shown here is derived from an EMBL/GenBank/DDBJ whole genome shotgun (WGS) entry which is preliminary data.</text>
</comment>
<name>I0WTQ8_RHOOP</name>
<reference evidence="1 2" key="1">
    <citation type="journal article" date="2012" name="J. Bacteriol.">
        <title>Draft genome sequence of the nitrophenol-degrading actinomycete Rhodococcus imtechensis RKJ300.</title>
        <authorList>
            <person name="Vikram S."/>
            <person name="Kumar S."/>
            <person name="Subramanian S."/>
            <person name="Raghava G.P."/>
        </authorList>
    </citation>
    <scope>NUCLEOTIDE SEQUENCE [LARGE SCALE GENOMIC DNA]</scope>
    <source>
        <strain evidence="1 2">RKJ300</strain>
    </source>
</reference>
<dbReference type="Proteomes" id="UP000006447">
    <property type="component" value="Unassembled WGS sequence"/>
</dbReference>
<dbReference type="RefSeq" id="WP_007297341.1">
    <property type="nucleotide sequence ID" value="NZ_AJJH01000056.1"/>
</dbReference>
<dbReference type="EMBL" id="AJJH01000056">
    <property type="protein sequence ID" value="EID79774.1"/>
    <property type="molecule type" value="Genomic_DNA"/>
</dbReference>
<gene>
    <name evidence="1" type="ORF">W59_11681</name>
</gene>
<sequence>MLKRGPDDENEVQDVLNFRDAGQCHVTPVATFAPDVALGVVDALCKVVRQAHASPAAMGSAGDGIVRAQTFEEGDVYMLESPFEGYFADRYLMDFYDVSARDICSRMHLHTGLRFVRMMTGPGTRIRVSSLSPFIVTDIDGVTPFRPPTFTDNLPDLPNGATATRYNLMVDENSWMDLQIPRGVSHQFNAIGPNAVIDSVHPEESIETFRENMSGYKMMAQTIFLADTLPASDTCSNLPTSASGHFQS</sequence>
<evidence type="ECO:0000313" key="1">
    <source>
        <dbReference type="EMBL" id="EID79774.1"/>
    </source>
</evidence>
<proteinExistence type="predicted"/>
<organism evidence="1 2">
    <name type="scientific">Rhodococcus opacus RKJ300 = JCM 13270</name>
    <dbReference type="NCBI Taxonomy" id="1165867"/>
    <lineage>
        <taxon>Bacteria</taxon>
        <taxon>Bacillati</taxon>
        <taxon>Actinomycetota</taxon>
        <taxon>Actinomycetes</taxon>
        <taxon>Mycobacteriales</taxon>
        <taxon>Nocardiaceae</taxon>
        <taxon>Rhodococcus</taxon>
    </lineage>
</organism>
<accession>I0WTQ8</accession>
<evidence type="ECO:0000313" key="2">
    <source>
        <dbReference type="Proteomes" id="UP000006447"/>
    </source>
</evidence>
<dbReference type="AlphaFoldDB" id="I0WTQ8"/>
<dbReference type="PATRIC" id="fig|1165867.3.peg.2375"/>